<protein>
    <submittedName>
        <fullName evidence="3">Uncharacterized protein</fullName>
    </submittedName>
</protein>
<dbReference type="OrthoDB" id="3557965at2759"/>
<evidence type="ECO:0000313" key="4">
    <source>
        <dbReference type="Proteomes" id="UP000249056"/>
    </source>
</evidence>
<keyword evidence="1" id="KW-1133">Transmembrane helix</keyword>
<keyword evidence="2" id="KW-0732">Signal</keyword>
<sequence length="196" mass="20226">MKTSFISLITITGLLGSVLAAPTIVEVESRATGNATAIMSNFYTQVQTHTGTINSTLDGINAKSTTAQNTTAQTAIQKAVTNIVNAANTANTALNNHKRNIDTRGSSSYFAQDQRVISGYSANIVSCISGTMNRVQGHFGKPYVGSLVGLLVGALGLVLGTVDNIVGGILVLAETLIGGVFQGVGSLLGGILFGHW</sequence>
<proteinExistence type="predicted"/>
<feature type="signal peptide" evidence="2">
    <location>
        <begin position="1"/>
        <end position="20"/>
    </location>
</feature>
<reference evidence="3 4" key="1">
    <citation type="submission" date="2018-06" db="EMBL/GenBank/DDBJ databases">
        <title>Genome Sequence of the Brown Rot Fungal Pathogen Monilinia fructigena.</title>
        <authorList>
            <person name="Landi L."/>
            <person name="De Miccolis Angelini R.M."/>
            <person name="Pollastro S."/>
            <person name="Abate D."/>
            <person name="Faretra F."/>
            <person name="Romanazzi G."/>
        </authorList>
    </citation>
    <scope>NUCLEOTIDE SEQUENCE [LARGE SCALE GENOMIC DNA]</scope>
    <source>
        <strain evidence="3 4">Mfrg269</strain>
    </source>
</reference>
<evidence type="ECO:0000256" key="2">
    <source>
        <dbReference type="SAM" id="SignalP"/>
    </source>
</evidence>
<feature type="chain" id="PRO_5017210272" evidence="2">
    <location>
        <begin position="21"/>
        <end position="196"/>
    </location>
</feature>
<keyword evidence="1" id="KW-0472">Membrane</keyword>
<gene>
    <name evidence="3" type="ORF">DID88_002546</name>
</gene>
<keyword evidence="4" id="KW-1185">Reference proteome</keyword>
<accession>A0A395IUM8</accession>
<evidence type="ECO:0000313" key="3">
    <source>
        <dbReference type="EMBL" id="RAL62059.1"/>
    </source>
</evidence>
<comment type="caution">
    <text evidence="3">The sequence shown here is derived from an EMBL/GenBank/DDBJ whole genome shotgun (WGS) entry which is preliminary data.</text>
</comment>
<dbReference type="EMBL" id="QKRW01000027">
    <property type="protein sequence ID" value="RAL62059.1"/>
    <property type="molecule type" value="Genomic_DNA"/>
</dbReference>
<dbReference type="Proteomes" id="UP000249056">
    <property type="component" value="Unassembled WGS sequence"/>
</dbReference>
<feature type="transmembrane region" description="Helical" evidence="1">
    <location>
        <begin position="169"/>
        <end position="193"/>
    </location>
</feature>
<organism evidence="3 4">
    <name type="scientific">Monilinia fructigena</name>
    <dbReference type="NCBI Taxonomy" id="38457"/>
    <lineage>
        <taxon>Eukaryota</taxon>
        <taxon>Fungi</taxon>
        <taxon>Dikarya</taxon>
        <taxon>Ascomycota</taxon>
        <taxon>Pezizomycotina</taxon>
        <taxon>Leotiomycetes</taxon>
        <taxon>Helotiales</taxon>
        <taxon>Sclerotiniaceae</taxon>
        <taxon>Monilinia</taxon>
    </lineage>
</organism>
<dbReference type="AlphaFoldDB" id="A0A395IUM8"/>
<keyword evidence="1" id="KW-0812">Transmembrane</keyword>
<evidence type="ECO:0000256" key="1">
    <source>
        <dbReference type="SAM" id="Phobius"/>
    </source>
</evidence>
<name>A0A395IUM8_9HELO</name>
<feature type="transmembrane region" description="Helical" evidence="1">
    <location>
        <begin position="143"/>
        <end position="162"/>
    </location>
</feature>